<organism evidence="2 3">
    <name type="scientific">Senna tora</name>
    <dbReference type="NCBI Taxonomy" id="362788"/>
    <lineage>
        <taxon>Eukaryota</taxon>
        <taxon>Viridiplantae</taxon>
        <taxon>Streptophyta</taxon>
        <taxon>Embryophyta</taxon>
        <taxon>Tracheophyta</taxon>
        <taxon>Spermatophyta</taxon>
        <taxon>Magnoliopsida</taxon>
        <taxon>eudicotyledons</taxon>
        <taxon>Gunneridae</taxon>
        <taxon>Pentapetalae</taxon>
        <taxon>rosids</taxon>
        <taxon>fabids</taxon>
        <taxon>Fabales</taxon>
        <taxon>Fabaceae</taxon>
        <taxon>Caesalpinioideae</taxon>
        <taxon>Cassia clade</taxon>
        <taxon>Senna</taxon>
    </lineage>
</organism>
<dbReference type="InterPro" id="IPR034583">
    <property type="entry name" value="EMF1"/>
</dbReference>
<comment type="caution">
    <text evidence="2">The sequence shown here is derived from an EMBL/GenBank/DDBJ whole genome shotgun (WGS) entry which is preliminary data.</text>
</comment>
<dbReference type="EMBL" id="JAAIUW010000009">
    <property type="protein sequence ID" value="KAF7817133.1"/>
    <property type="molecule type" value="Genomic_DNA"/>
</dbReference>
<evidence type="ECO:0000313" key="3">
    <source>
        <dbReference type="Proteomes" id="UP000634136"/>
    </source>
</evidence>
<feature type="region of interest" description="Disordered" evidence="1">
    <location>
        <begin position="323"/>
        <end position="344"/>
    </location>
</feature>
<reference evidence="2" key="1">
    <citation type="submission" date="2020-09" db="EMBL/GenBank/DDBJ databases">
        <title>Genome-Enabled Discovery of Anthraquinone Biosynthesis in Senna tora.</title>
        <authorList>
            <person name="Kang S.-H."/>
            <person name="Pandey R.P."/>
            <person name="Lee C.-M."/>
            <person name="Sim J.-S."/>
            <person name="Jeong J.-T."/>
            <person name="Choi B.-S."/>
            <person name="Jung M."/>
            <person name="Ginzburg D."/>
            <person name="Zhao K."/>
            <person name="Won S.Y."/>
            <person name="Oh T.-J."/>
            <person name="Yu Y."/>
            <person name="Kim N.-H."/>
            <person name="Lee O.R."/>
            <person name="Lee T.-H."/>
            <person name="Bashyal P."/>
            <person name="Kim T.-S."/>
            <person name="Lee W.-H."/>
            <person name="Kawkins C."/>
            <person name="Kim C.-K."/>
            <person name="Kim J.S."/>
            <person name="Ahn B.O."/>
            <person name="Rhee S.Y."/>
            <person name="Sohng J.K."/>
        </authorList>
    </citation>
    <scope>NUCLEOTIDE SEQUENCE</scope>
    <source>
        <tissue evidence="2">Leaf</tissue>
    </source>
</reference>
<keyword evidence="3" id="KW-1185">Reference proteome</keyword>
<evidence type="ECO:0000256" key="1">
    <source>
        <dbReference type="SAM" id="MobiDB-lite"/>
    </source>
</evidence>
<dbReference type="GO" id="GO:0045892">
    <property type="term" value="P:negative regulation of DNA-templated transcription"/>
    <property type="evidence" value="ECO:0007669"/>
    <property type="project" value="InterPro"/>
</dbReference>
<dbReference type="PANTHER" id="PTHR35504">
    <property type="entry name" value="PROTEIN EMBRYONIC FLOWER 1"/>
    <property type="match status" value="1"/>
</dbReference>
<dbReference type="PANTHER" id="PTHR35504:SF1">
    <property type="entry name" value="PROTEIN EMBRYONIC FLOWER 1"/>
    <property type="match status" value="1"/>
</dbReference>
<dbReference type="GO" id="GO:0048367">
    <property type="term" value="P:shoot system development"/>
    <property type="evidence" value="ECO:0007669"/>
    <property type="project" value="InterPro"/>
</dbReference>
<protein>
    <submittedName>
        <fullName evidence="2">Protein EMBRYONIC FLOWER 1</fullName>
    </submittedName>
</protein>
<name>A0A834T797_9FABA</name>
<evidence type="ECO:0000313" key="2">
    <source>
        <dbReference type="EMBL" id="KAF7817133.1"/>
    </source>
</evidence>
<dbReference type="OrthoDB" id="754229at2759"/>
<accession>A0A834T797</accession>
<gene>
    <name evidence="2" type="ORF">G2W53_031102</name>
</gene>
<dbReference type="Proteomes" id="UP000634136">
    <property type="component" value="Unassembled WGS sequence"/>
</dbReference>
<feature type="region of interest" description="Disordered" evidence="1">
    <location>
        <begin position="1046"/>
        <end position="1065"/>
    </location>
</feature>
<sequence>MGSFIQIDSISIDLANSIDQTDAGNCEHFSIRGYVSEIRKKDWKKCWPFPLEGNRALDIPKFRWWCCHNCQREIAAEGSDKDDQNEFNCCSTGCRSASKCSKIALIRSDIQLQLTPTPDSLERREIDLNSSTNLSCENECLPANYEKEKKAEVANSRIIDREAGLGDNLDNQITSVPPPEVYSRIPEVPTIQRGFESNEVSDVEFVTSNTKCVAKYSSEIYNEGTHISAYGQCQKELNKTCALLPESTVVAVADDTTYRKTGHPPIESDSCQLPGPGITETLVENDIQDHHLEKASGLPRRRPRKVRLLTDLLSENVETKTTEKFTVQRSQSDGTSNAPAALQTESIFRGKLDVQGDLTNMGKSRKRKFLQDEGQKSAEMCSLGFESEVQNLEGDAEVNDTILDTGSEAKSYGIKPEIERSHTILSKKKNKKIQVVDSHLIPLPYQNEENVDVMSEAYASKTLSSRLAPCALKEKGMDSFPWHAPGTEKECNLSKRKGKMLQVDGELASLSCWKNDMPVEDSFALPGAKVMSNMPVATPISSAQGSMKEKGVEEGLQLSLSSFLGAQVYKKNCIHQIENKPPFSLSLQEGTSKIHQLIRPDCKTTDVGGPSIPYRHITDSISEKGVHCEEINGARKTEKIAEGLVKANIMKNNGDQTANDVSEQEIADDIPMEIVELMAKNQYERRLSDAENSRRQPQKSTIRRNARVTVGTAIYGKEEISLLQEGQKEKHRGRHGKNGMIVRGENARPDKRKSVHYFSAFDGNQLNMNRLCQPQSSFGFEVSHSLKRMPSGFHFSPMASSQLGNARNFNLNVSTTEHRSSDATLQGGCSLHKTILHQGDEASHIWASLTPNHVSLGYDRPKKVVSHSPRTITDITSLQSGTLHKQNKNRDIDLNCLNLNPTGLEKLNRNIGPETFSKMNAEYQFPNKNKRIEPQQNMRGSLDLYSNETIPAMHLLSLMDAGMKSSKPFNASVSDQMLNRPSYPGDCNSKLEIGTSKALASLKRTSSGYYNLSYVSHKHDPFLSSPNLGASSPVRYKKKSTRATNFNSQISSKSGRKKMKSSDSVMQNKKKKQFSWPCLETETPQQRKLEVHSARGTLKLLKSSCVSNSCSINRNPAEFTMPEMGNVYMIRGEDLKFEKASIPIKRPSLLTLQGCKQQRNLKRTKIKEHAKH</sequence>
<proteinExistence type="predicted"/>
<dbReference type="AlphaFoldDB" id="A0A834T797"/>
<feature type="compositionally biased region" description="Polar residues" evidence="1">
    <location>
        <begin position="324"/>
        <end position="344"/>
    </location>
</feature>
<dbReference type="GO" id="GO:0009910">
    <property type="term" value="P:negative regulation of flower development"/>
    <property type="evidence" value="ECO:0007669"/>
    <property type="project" value="InterPro"/>
</dbReference>